<evidence type="ECO:0000259" key="9">
    <source>
        <dbReference type="Pfam" id="PF12704"/>
    </source>
</evidence>
<dbReference type="Pfam" id="PF12704">
    <property type="entry name" value="MacB_PCD"/>
    <property type="match status" value="1"/>
</dbReference>
<reference evidence="11" key="1">
    <citation type="submission" date="2017-09" db="EMBL/GenBank/DDBJ databases">
        <title>Depth-based differentiation of microbial function through sediment-hosted aquifers and enrichment of novel symbionts in the deep terrestrial subsurface.</title>
        <authorList>
            <person name="Probst A.J."/>
            <person name="Ladd B."/>
            <person name="Jarett J.K."/>
            <person name="Geller-Mcgrath D.E."/>
            <person name="Sieber C.M.K."/>
            <person name="Emerson J.B."/>
            <person name="Anantharaman K."/>
            <person name="Thomas B.C."/>
            <person name="Malmstrom R."/>
            <person name="Stieglmeier M."/>
            <person name="Klingl A."/>
            <person name="Woyke T."/>
            <person name="Ryan C.M."/>
            <person name="Banfield J.F."/>
        </authorList>
    </citation>
    <scope>NUCLEOTIDE SEQUENCE [LARGE SCALE GENOMIC DNA]</scope>
</reference>
<evidence type="ECO:0000256" key="4">
    <source>
        <dbReference type="ARBA" id="ARBA00022989"/>
    </source>
</evidence>
<dbReference type="EMBL" id="PEZX01000037">
    <property type="protein sequence ID" value="PIS06781.1"/>
    <property type="molecule type" value="Genomic_DNA"/>
</dbReference>
<keyword evidence="2" id="KW-1003">Cell membrane</keyword>
<evidence type="ECO:0008006" key="12">
    <source>
        <dbReference type="Google" id="ProtNLM"/>
    </source>
</evidence>
<comment type="similarity">
    <text evidence="6">Belongs to the ABC-4 integral membrane protein family.</text>
</comment>
<name>A0A2M6R9U4_9BACT</name>
<protein>
    <recommendedName>
        <fullName evidence="12">Multidrug ABC transporter substrate-binding protein</fullName>
    </recommendedName>
</protein>
<keyword evidence="3 7" id="KW-0812">Transmembrane</keyword>
<dbReference type="GO" id="GO:0022857">
    <property type="term" value="F:transmembrane transporter activity"/>
    <property type="evidence" value="ECO:0007669"/>
    <property type="project" value="TreeGrafter"/>
</dbReference>
<dbReference type="PANTHER" id="PTHR30572">
    <property type="entry name" value="MEMBRANE COMPONENT OF TRANSPORTER-RELATED"/>
    <property type="match status" value="1"/>
</dbReference>
<dbReference type="PANTHER" id="PTHR30572:SF4">
    <property type="entry name" value="ABC TRANSPORTER PERMEASE YTRF"/>
    <property type="match status" value="1"/>
</dbReference>
<dbReference type="Pfam" id="PF02687">
    <property type="entry name" value="FtsX"/>
    <property type="match status" value="1"/>
</dbReference>
<comment type="caution">
    <text evidence="10">The sequence shown here is derived from an EMBL/GenBank/DDBJ whole genome shotgun (WGS) entry which is preliminary data.</text>
</comment>
<dbReference type="Proteomes" id="UP000231162">
    <property type="component" value="Unassembled WGS sequence"/>
</dbReference>
<dbReference type="GO" id="GO:0005886">
    <property type="term" value="C:plasma membrane"/>
    <property type="evidence" value="ECO:0007669"/>
    <property type="project" value="UniProtKB-SubCell"/>
</dbReference>
<organism evidence="10 11">
    <name type="scientific">Candidatus Berkelbacteria bacterium CG10_big_fil_rev_8_21_14_0_10_43_14</name>
    <dbReference type="NCBI Taxonomy" id="1974515"/>
    <lineage>
        <taxon>Bacteria</taxon>
        <taxon>Candidatus Berkelbacteria</taxon>
    </lineage>
</organism>
<gene>
    <name evidence="10" type="ORF">COT79_02975</name>
</gene>
<proteinExistence type="inferred from homology"/>
<evidence type="ECO:0000256" key="5">
    <source>
        <dbReference type="ARBA" id="ARBA00023136"/>
    </source>
</evidence>
<feature type="transmembrane region" description="Helical" evidence="7">
    <location>
        <begin position="21"/>
        <end position="41"/>
    </location>
</feature>
<evidence type="ECO:0000259" key="8">
    <source>
        <dbReference type="Pfam" id="PF02687"/>
    </source>
</evidence>
<evidence type="ECO:0000256" key="7">
    <source>
        <dbReference type="SAM" id="Phobius"/>
    </source>
</evidence>
<dbReference type="InterPro" id="IPR025857">
    <property type="entry name" value="MacB_PCD"/>
</dbReference>
<keyword evidence="5 7" id="KW-0472">Membrane</keyword>
<feature type="domain" description="ABC3 transporter permease C-terminal" evidence="8">
    <location>
        <begin position="285"/>
        <end position="402"/>
    </location>
</feature>
<dbReference type="AlphaFoldDB" id="A0A2M6R9U4"/>
<dbReference type="InterPro" id="IPR050250">
    <property type="entry name" value="Macrolide_Exporter_MacB"/>
</dbReference>
<evidence type="ECO:0000256" key="3">
    <source>
        <dbReference type="ARBA" id="ARBA00022692"/>
    </source>
</evidence>
<evidence type="ECO:0000256" key="1">
    <source>
        <dbReference type="ARBA" id="ARBA00004651"/>
    </source>
</evidence>
<accession>A0A2M6R9U4</accession>
<keyword evidence="4 7" id="KW-1133">Transmembrane helix</keyword>
<comment type="subcellular location">
    <subcellularLocation>
        <location evidence="1">Cell membrane</location>
        <topology evidence="1">Multi-pass membrane protein</topology>
    </subcellularLocation>
</comment>
<evidence type="ECO:0000256" key="6">
    <source>
        <dbReference type="ARBA" id="ARBA00038076"/>
    </source>
</evidence>
<dbReference type="InterPro" id="IPR003838">
    <property type="entry name" value="ABC3_permease_C"/>
</dbReference>
<feature type="transmembrane region" description="Helical" evidence="7">
    <location>
        <begin position="368"/>
        <end position="392"/>
    </location>
</feature>
<evidence type="ECO:0000313" key="11">
    <source>
        <dbReference type="Proteomes" id="UP000231162"/>
    </source>
</evidence>
<feature type="transmembrane region" description="Helical" evidence="7">
    <location>
        <begin position="324"/>
        <end position="348"/>
    </location>
</feature>
<evidence type="ECO:0000313" key="10">
    <source>
        <dbReference type="EMBL" id="PIS06781.1"/>
    </source>
</evidence>
<feature type="transmembrane region" description="Helical" evidence="7">
    <location>
        <begin position="282"/>
        <end position="303"/>
    </location>
</feature>
<sequence>MILLSIIKFAFVSLWANKFRSFLTMISIIIGIFSVIILSAAGNGVKAKVTEFIGNLGPNTVIVLPIPSLDNGDVKSGFSAQQSASAVSSTITNGDIDAINEEIANINGVNAIVIPPGIVTYNDKKYAPFTIGGTPGLADVLKVSLASGRFINEKDIDDKNQVVLMGEATKSAMGINDLGTKIKIGKEEYEIVGFLNGSSQQMFGFDLNNLLFLPYTTAQTIASRTTVDRLLVSALSKDDVKSVRESIKKLFKDRHGEDDVSVLEQTDALKLFDSILGIITQFLLLIASISLLVGGIGIMNIMLVSVTERTKEIGIRKAIGATNFLILLQFLIESILLSAVGAGIAIALTYGVEFAIDQYLSDKAPVHLIIENSTILLAVSISVGIGVIFGLFPAVRAASKNPIEALRYE</sequence>
<evidence type="ECO:0000256" key="2">
    <source>
        <dbReference type="ARBA" id="ARBA00022475"/>
    </source>
</evidence>
<feature type="domain" description="MacB-like periplasmic core" evidence="9">
    <location>
        <begin position="21"/>
        <end position="249"/>
    </location>
</feature>